<evidence type="ECO:0000313" key="4">
    <source>
        <dbReference type="EMBL" id="GGB05273.1"/>
    </source>
</evidence>
<dbReference type="PANTHER" id="PTHR34978">
    <property type="entry name" value="POSSIBLE SENSOR-TRANSDUCER PROTEIN BLAR"/>
    <property type="match status" value="1"/>
</dbReference>
<proteinExistence type="predicted"/>
<name>A0A8J2UEF0_9BACT</name>
<feature type="transmembrane region" description="Helical" evidence="2">
    <location>
        <begin position="296"/>
        <end position="313"/>
    </location>
</feature>
<keyword evidence="2" id="KW-0812">Transmembrane</keyword>
<dbReference type="AlphaFoldDB" id="A0A8J2UEF0"/>
<dbReference type="InterPro" id="IPR008756">
    <property type="entry name" value="Peptidase_M56"/>
</dbReference>
<feature type="transmembrane region" description="Helical" evidence="2">
    <location>
        <begin position="85"/>
        <end position="105"/>
    </location>
</feature>
<organism evidence="4 5">
    <name type="scientific">Puia dinghuensis</name>
    <dbReference type="NCBI Taxonomy" id="1792502"/>
    <lineage>
        <taxon>Bacteria</taxon>
        <taxon>Pseudomonadati</taxon>
        <taxon>Bacteroidota</taxon>
        <taxon>Chitinophagia</taxon>
        <taxon>Chitinophagales</taxon>
        <taxon>Chitinophagaceae</taxon>
        <taxon>Puia</taxon>
    </lineage>
</organism>
<evidence type="ECO:0000256" key="2">
    <source>
        <dbReference type="SAM" id="Phobius"/>
    </source>
</evidence>
<evidence type="ECO:0000259" key="3">
    <source>
        <dbReference type="Pfam" id="PF05569"/>
    </source>
</evidence>
<evidence type="ECO:0000313" key="5">
    <source>
        <dbReference type="Proteomes" id="UP000607559"/>
    </source>
</evidence>
<keyword evidence="2" id="KW-1133">Transmembrane helix</keyword>
<keyword evidence="1" id="KW-0175">Coiled coil</keyword>
<feature type="transmembrane region" description="Helical" evidence="2">
    <location>
        <begin position="21"/>
        <end position="41"/>
    </location>
</feature>
<reference evidence="4" key="1">
    <citation type="journal article" date="2014" name="Int. J. Syst. Evol. Microbiol.">
        <title>Complete genome sequence of Corynebacterium casei LMG S-19264T (=DSM 44701T), isolated from a smear-ripened cheese.</title>
        <authorList>
            <consortium name="US DOE Joint Genome Institute (JGI-PGF)"/>
            <person name="Walter F."/>
            <person name="Albersmeier A."/>
            <person name="Kalinowski J."/>
            <person name="Ruckert C."/>
        </authorList>
    </citation>
    <scope>NUCLEOTIDE SEQUENCE</scope>
    <source>
        <strain evidence="4">CGMCC 1.15448</strain>
    </source>
</reference>
<dbReference type="Pfam" id="PF05569">
    <property type="entry name" value="Peptidase_M56"/>
    <property type="match status" value="1"/>
</dbReference>
<keyword evidence="2" id="KW-0472">Membrane</keyword>
<dbReference type="EMBL" id="BMJC01000003">
    <property type="protein sequence ID" value="GGB05273.1"/>
    <property type="molecule type" value="Genomic_DNA"/>
</dbReference>
<dbReference type="Gene3D" id="3.30.2010.10">
    <property type="entry name" value="Metalloproteases ('zincins'), catalytic domain"/>
    <property type="match status" value="1"/>
</dbReference>
<dbReference type="Proteomes" id="UP000607559">
    <property type="component" value="Unassembled WGS sequence"/>
</dbReference>
<gene>
    <name evidence="4" type="ORF">GCM10011511_30770</name>
</gene>
<comment type="caution">
    <text evidence="4">The sequence shown here is derived from an EMBL/GenBank/DDBJ whole genome shotgun (WGS) entry which is preliminary data.</text>
</comment>
<feature type="domain" description="Peptidase M56" evidence="3">
    <location>
        <begin position="63"/>
        <end position="278"/>
    </location>
</feature>
<accession>A0A8J2UEF0</accession>
<reference evidence="4" key="2">
    <citation type="submission" date="2020-09" db="EMBL/GenBank/DDBJ databases">
        <authorList>
            <person name="Sun Q."/>
            <person name="Zhou Y."/>
        </authorList>
    </citation>
    <scope>NUCLEOTIDE SEQUENCE</scope>
    <source>
        <strain evidence="4">CGMCC 1.15448</strain>
    </source>
</reference>
<sequence length="537" mass="60719">MALFAGIVLFATRTSRPALRYYLLSGLFVLFAGATLVTFIWEWNNIPADETAAAMPQLTEVNGRPHAFDSIATGESYLQQLAQFLSLHALLIVSVWGCILSYRLVRTGYAIFYTRYIRDHRSTPLTADWQQRLTSLCARLKISKPVRMLESGLIQMPAVFGHWKPVIFIPAGLLAQLPPDQVEAILAHELAHVRRSDFLINLLQNMVETIFFFNPAVWWLSSLIRQEREHCCDDIAIAQTGDKKQLVRALVSFKQFAITNHSRLAVGFPGDRNSFINRIARIVQNKNRTINSAESLFLALSLTVVGMLTLAFVQHNQQGNGQVPPVTSKTHGVQVSKNTAPALITRDTTPKPSKDTPIIIRDAKLPKIVSDGKKAQVVADTPHMDADNVQLRAEKEELETAIKEMNAKREDLEAVQREINAKQEQLEIAQKETNAKQERLAAAQKDMEIKQKQLMIDREQLEKEKQKLQAIREIMEDIMKQHLVGSAKELKSFSLTHEAFIINGEKQTAEVYQWFKNKYIHSATDAYQAEGQFSVDH</sequence>
<feature type="coiled-coil region" evidence="1">
    <location>
        <begin position="384"/>
        <end position="481"/>
    </location>
</feature>
<dbReference type="PANTHER" id="PTHR34978:SF3">
    <property type="entry name" value="SLR0241 PROTEIN"/>
    <property type="match status" value="1"/>
</dbReference>
<keyword evidence="5" id="KW-1185">Reference proteome</keyword>
<protein>
    <recommendedName>
        <fullName evidence="3">Peptidase M56 domain-containing protein</fullName>
    </recommendedName>
</protein>
<evidence type="ECO:0000256" key="1">
    <source>
        <dbReference type="SAM" id="Coils"/>
    </source>
</evidence>
<dbReference type="CDD" id="cd07341">
    <property type="entry name" value="M56_BlaR1_MecR1_like"/>
    <property type="match status" value="1"/>
</dbReference>
<dbReference type="InterPro" id="IPR052173">
    <property type="entry name" value="Beta-lactam_resp_regulator"/>
</dbReference>